<organism evidence="1 2">
    <name type="scientific">Pararhodospirillum photometricum DSM 122</name>
    <dbReference type="NCBI Taxonomy" id="1150469"/>
    <lineage>
        <taxon>Bacteria</taxon>
        <taxon>Pseudomonadati</taxon>
        <taxon>Pseudomonadota</taxon>
        <taxon>Alphaproteobacteria</taxon>
        <taxon>Rhodospirillales</taxon>
        <taxon>Rhodospirillaceae</taxon>
        <taxon>Pararhodospirillum</taxon>
    </lineage>
</organism>
<accession>H6SJI2</accession>
<name>H6SJI2_PARPM</name>
<proteinExistence type="predicted"/>
<protein>
    <submittedName>
        <fullName evidence="1">Uncharacterized protein</fullName>
    </submittedName>
</protein>
<dbReference type="EMBL" id="HE663493">
    <property type="protein sequence ID" value="CCG08147.1"/>
    <property type="molecule type" value="Genomic_DNA"/>
</dbReference>
<dbReference type="HOGENOM" id="CLU_073016_0_0_5"/>
<dbReference type="OrthoDB" id="9342581at2"/>
<dbReference type="Proteomes" id="UP000033220">
    <property type="component" value="Chromosome DSM 122"/>
</dbReference>
<evidence type="ECO:0000313" key="1">
    <source>
        <dbReference type="EMBL" id="CCG08147.1"/>
    </source>
</evidence>
<dbReference type="KEGG" id="rpm:RSPPHO_01521"/>
<dbReference type="Pfam" id="PF20340">
    <property type="entry name" value="DUF6635"/>
    <property type="match status" value="2"/>
</dbReference>
<dbReference type="eggNOG" id="ENOG502ZM1P">
    <property type="taxonomic scope" value="Bacteria"/>
</dbReference>
<dbReference type="STRING" id="1150469.RSPPHO_01521"/>
<dbReference type="RefSeq" id="WP_014414786.1">
    <property type="nucleotide sequence ID" value="NC_017059.1"/>
</dbReference>
<dbReference type="AlphaFoldDB" id="H6SJI2"/>
<dbReference type="InterPro" id="IPR046575">
    <property type="entry name" value="DUF6635"/>
</dbReference>
<dbReference type="PATRIC" id="fig|1150469.3.peg.1713"/>
<gene>
    <name evidence="1" type="ORF">RSPPHO_01521</name>
</gene>
<reference evidence="1 2" key="1">
    <citation type="submission" date="2012-02" db="EMBL/GenBank/DDBJ databases">
        <title>Shotgun genome sequence of Phaeospirillum photometricum DSM 122.</title>
        <authorList>
            <person name="Duquesne K."/>
            <person name="Sturgis J."/>
        </authorList>
    </citation>
    <scope>NUCLEOTIDE SEQUENCE [LARGE SCALE GENOMIC DNA]</scope>
    <source>
        <strain evidence="2">DSM122</strain>
    </source>
</reference>
<keyword evidence="2" id="KW-1185">Reference proteome</keyword>
<evidence type="ECO:0000313" key="2">
    <source>
        <dbReference type="Proteomes" id="UP000033220"/>
    </source>
</evidence>
<sequence length="339" mass="35208">MSPLPALSVSAAAVEAAVDCAAVRYVAARRERVESFVDATYSWGPSLDLHRHALGWDVARAPLNALLAVPQVSLMASARGLEAVGRHWRPAGRLGTRLGRLTLMLPTDVGREISFRLYRDFLELPFEAGGGRVTTRDALAEAVLSEPLLAELALSAARAVAARGDDPVFRARLTAALKAYVGGRAAAADMVSTLACLGAGMAVTHHLTPGTWGLSTALAGMVAQKLAVASFPLGPGVGALWHGVMPAAASGAVLAASAATVMSAAAVVGAFAGVVADPLQRALGLHQRRLHRLVDTLEADLRGDGDRPLVLRDHYVARVFDLVDLLVAVHRVAGGRGAG</sequence>